<keyword evidence="1" id="KW-1133">Transmembrane helix</keyword>
<dbReference type="GO" id="GO:0005886">
    <property type="term" value="C:plasma membrane"/>
    <property type="evidence" value="ECO:0007669"/>
    <property type="project" value="TreeGrafter"/>
</dbReference>
<organism evidence="2 3">
    <name type="scientific">Pasteurella dagmatis ATCC 43325</name>
    <dbReference type="NCBI Taxonomy" id="667128"/>
    <lineage>
        <taxon>Bacteria</taxon>
        <taxon>Pseudomonadati</taxon>
        <taxon>Pseudomonadota</taxon>
        <taxon>Gammaproteobacteria</taxon>
        <taxon>Pasteurellales</taxon>
        <taxon>Pasteurellaceae</taxon>
        <taxon>Pasteurella</taxon>
    </lineage>
</organism>
<dbReference type="Proteomes" id="UP000005519">
    <property type="component" value="Unassembled WGS sequence"/>
</dbReference>
<dbReference type="EMBL" id="ACZR01000013">
    <property type="protein sequence ID" value="EEX50219.1"/>
    <property type="molecule type" value="Genomic_DNA"/>
</dbReference>
<dbReference type="Pfam" id="PF03956">
    <property type="entry name" value="Lys_export"/>
    <property type="match status" value="1"/>
</dbReference>
<feature type="transmembrane region" description="Helical" evidence="1">
    <location>
        <begin position="12"/>
        <end position="29"/>
    </location>
</feature>
<comment type="caution">
    <text evidence="2">The sequence shown here is derived from an EMBL/GenBank/DDBJ whole genome shotgun (WGS) entry which is preliminary data.</text>
</comment>
<dbReference type="AlphaFoldDB" id="C9PQA8"/>
<name>C9PQA8_9PAST</name>
<feature type="transmembrane region" description="Helical" evidence="1">
    <location>
        <begin position="71"/>
        <end position="94"/>
    </location>
</feature>
<keyword evidence="3" id="KW-1185">Reference proteome</keyword>
<keyword evidence="1" id="KW-0812">Transmembrane</keyword>
<feature type="transmembrane region" description="Helical" evidence="1">
    <location>
        <begin position="41"/>
        <end position="59"/>
    </location>
</feature>
<sequence length="313" mass="34392">MEKLYYQRKTFMYEGLLIVLCPLFAGYLIKTQNEKILSPINKIVMILLYIILFLMGFSLGQLDNLAQKLPVIAISALTFAVIIQSLNITGLVIYDRLFPKPIKLSTKEIPPRWKLLLDSGKLCGMVVIGFILGFVLKSTFTLPFGTSTYVLICLIFCVGVQLRNNGITLREVFFNKRGLATGFIFITTSLFGGVVAALILDLPLTQGLAIASGFGWYSLSSVVINDAWGPVFGSIAFFNDLSREIVSLFLIPFLMFKHRSTAVGISGATALDCSLPIIQKSGGIEVLPLAISFGFITNILPPILLVFFSSIPL</sequence>
<proteinExistence type="predicted"/>
<dbReference type="GO" id="GO:0015661">
    <property type="term" value="F:L-lysine efflux transmembrane transporter activity"/>
    <property type="evidence" value="ECO:0007669"/>
    <property type="project" value="InterPro"/>
</dbReference>
<feature type="transmembrane region" description="Helical" evidence="1">
    <location>
        <begin position="183"/>
        <end position="202"/>
    </location>
</feature>
<keyword evidence="1" id="KW-0472">Membrane</keyword>
<evidence type="ECO:0000313" key="2">
    <source>
        <dbReference type="EMBL" id="EEX50219.1"/>
    </source>
</evidence>
<dbReference type="STRING" id="667128.HMPREF0621_1290"/>
<dbReference type="InterPro" id="IPR005642">
    <property type="entry name" value="LysO"/>
</dbReference>
<feature type="transmembrane region" description="Helical" evidence="1">
    <location>
        <begin position="214"/>
        <end position="238"/>
    </location>
</feature>
<gene>
    <name evidence="2" type="ORF">HMPREF0621_1290</name>
</gene>
<feature type="transmembrane region" description="Helical" evidence="1">
    <location>
        <begin position="115"/>
        <end position="136"/>
    </location>
</feature>
<evidence type="ECO:0000313" key="3">
    <source>
        <dbReference type="Proteomes" id="UP000005519"/>
    </source>
</evidence>
<dbReference type="PANTHER" id="PTHR35804:SF1">
    <property type="entry name" value="LYSINE EXPORTER LYSO"/>
    <property type="match status" value="1"/>
</dbReference>
<evidence type="ECO:0000256" key="1">
    <source>
        <dbReference type="SAM" id="Phobius"/>
    </source>
</evidence>
<reference evidence="2 3" key="1">
    <citation type="submission" date="2009-10" db="EMBL/GenBank/DDBJ databases">
        <authorList>
            <person name="Muzny D."/>
            <person name="Qin X."/>
            <person name="Deng J."/>
            <person name="Jiang H."/>
            <person name="Liu Y."/>
            <person name="Qu J."/>
            <person name="Song X.-Z."/>
            <person name="Zhang L."/>
            <person name="Thornton R."/>
            <person name="Coyle M."/>
            <person name="Francisco L."/>
            <person name="Jackson L."/>
            <person name="Javaid M."/>
            <person name="Korchina V."/>
            <person name="Kovar C."/>
            <person name="Mata R."/>
            <person name="Mathew T."/>
            <person name="Ngo R."/>
            <person name="Nguyen L."/>
            <person name="Nguyen N."/>
            <person name="Okwuonu G."/>
            <person name="Ongeri F."/>
            <person name="Pham C."/>
            <person name="Simmons D."/>
            <person name="Wilczek-Boney K."/>
            <person name="Hale W."/>
            <person name="Jakkamsetti A."/>
            <person name="Pham P."/>
            <person name="Ruth R."/>
            <person name="San Lucas F."/>
            <person name="Warren J."/>
            <person name="Zhang J."/>
            <person name="Zhao Z."/>
            <person name="Zhou C."/>
            <person name="Zhu D."/>
            <person name="Lee S."/>
            <person name="Bess C."/>
            <person name="Blankenburg K."/>
            <person name="Forbes L."/>
            <person name="Fu Q."/>
            <person name="Gubbala S."/>
            <person name="Hirani K."/>
            <person name="Jayaseelan J.C."/>
            <person name="Lara F."/>
            <person name="Munidasa M."/>
            <person name="Palculict T."/>
            <person name="Patil S."/>
            <person name="Pu L.-L."/>
            <person name="Saada N."/>
            <person name="Tang L."/>
            <person name="Weissenberger G."/>
            <person name="Zhu Y."/>
            <person name="Hemphill L."/>
            <person name="Shang Y."/>
            <person name="Youmans B."/>
            <person name="Ayvaz T."/>
            <person name="Ross M."/>
            <person name="Santibanez J."/>
            <person name="Aqrawi P."/>
            <person name="Gross S."/>
            <person name="Joshi V."/>
            <person name="Fowler G."/>
            <person name="Nazareth L."/>
            <person name="Reid J."/>
            <person name="Worley K."/>
            <person name="Petrosino J."/>
            <person name="Highlander S."/>
            <person name="Gibbs R."/>
        </authorList>
    </citation>
    <scope>NUCLEOTIDE SEQUENCE [LARGE SCALE GENOMIC DNA]</scope>
    <source>
        <strain evidence="2 3">ATCC 43325</strain>
    </source>
</reference>
<dbReference type="PANTHER" id="PTHR35804">
    <property type="entry name" value="LYSINE EXPORTER LYSO"/>
    <property type="match status" value="1"/>
</dbReference>
<feature type="transmembrane region" description="Helical" evidence="1">
    <location>
        <begin position="142"/>
        <end position="162"/>
    </location>
</feature>
<protein>
    <submittedName>
        <fullName evidence="2">Uncharacterized protein</fullName>
    </submittedName>
</protein>
<feature type="transmembrane region" description="Helical" evidence="1">
    <location>
        <begin position="245"/>
        <end position="266"/>
    </location>
</feature>
<feature type="transmembrane region" description="Helical" evidence="1">
    <location>
        <begin position="286"/>
        <end position="308"/>
    </location>
</feature>
<accession>C9PQA8</accession>
<dbReference type="HOGENOM" id="CLU_045681_1_0_6"/>